<sequence length="247" mass="26880">MTTTLTAPRAPTLPRPIAMRLAETEYDRTLTQLRTLQPADWTTATDCPAWDVHAVVSHVVGMAEMSASIPEQVRQMRAASKAGGEFIDALTALQVAKHAHDTPAQLVARFAVVGPRAAKGRRRTPSVVRHRTMPVPQHVGTTTEQWTLGYLVDIILTRDLWMHRVDIARATGRDVQLTAEHDGELVADIVTEWAGRHGRPCTLQLTGPAGGQWTFGTGGTDITEDAVTFCRGLSGRGEPAYDTAVPF</sequence>
<evidence type="ECO:0000313" key="2">
    <source>
        <dbReference type="EMBL" id="UZJ24283.1"/>
    </source>
</evidence>
<dbReference type="InterPro" id="IPR024344">
    <property type="entry name" value="MDMPI_metal-binding"/>
</dbReference>
<name>A0ABY6NZ72_9NOCA</name>
<dbReference type="InterPro" id="IPR034660">
    <property type="entry name" value="DinB/YfiT-like"/>
</dbReference>
<keyword evidence="2" id="KW-0413">Isomerase</keyword>
<dbReference type="Proteomes" id="UP001164965">
    <property type="component" value="Chromosome"/>
</dbReference>
<feature type="domain" description="Mycothiol-dependent maleylpyruvate isomerase metal-binding" evidence="1">
    <location>
        <begin position="25"/>
        <end position="168"/>
    </location>
</feature>
<dbReference type="EMBL" id="CP110615">
    <property type="protein sequence ID" value="UZJ24283.1"/>
    <property type="molecule type" value="Genomic_DNA"/>
</dbReference>
<protein>
    <submittedName>
        <fullName evidence="2">Maleylpyruvate isomerase family mycothiol-dependent enzyme</fullName>
    </submittedName>
</protein>
<organism evidence="2 3">
    <name type="scientific">Rhodococcus antarcticus</name>
    <dbReference type="NCBI Taxonomy" id="2987751"/>
    <lineage>
        <taxon>Bacteria</taxon>
        <taxon>Bacillati</taxon>
        <taxon>Actinomycetota</taxon>
        <taxon>Actinomycetes</taxon>
        <taxon>Mycobacteriales</taxon>
        <taxon>Nocardiaceae</taxon>
        <taxon>Rhodococcus</taxon>
    </lineage>
</organism>
<dbReference type="Pfam" id="PF11716">
    <property type="entry name" value="MDMPI_N"/>
    <property type="match status" value="1"/>
</dbReference>
<dbReference type="Gene3D" id="1.20.120.450">
    <property type="entry name" value="dinb family like domain"/>
    <property type="match status" value="1"/>
</dbReference>
<reference evidence="2" key="1">
    <citation type="submission" date="2022-10" db="EMBL/GenBank/DDBJ databases">
        <title>Rhodococcus sp.75.</title>
        <authorList>
            <person name="Sun M."/>
        </authorList>
    </citation>
    <scope>NUCLEOTIDE SEQUENCE</scope>
    <source>
        <strain evidence="2">75</strain>
    </source>
</reference>
<evidence type="ECO:0000259" key="1">
    <source>
        <dbReference type="Pfam" id="PF11716"/>
    </source>
</evidence>
<proteinExistence type="predicted"/>
<dbReference type="InterPro" id="IPR017517">
    <property type="entry name" value="Maleyloyr_isom"/>
</dbReference>
<dbReference type="GO" id="GO:0016853">
    <property type="term" value="F:isomerase activity"/>
    <property type="evidence" value="ECO:0007669"/>
    <property type="project" value="UniProtKB-KW"/>
</dbReference>
<evidence type="ECO:0000313" key="3">
    <source>
        <dbReference type="Proteomes" id="UP001164965"/>
    </source>
</evidence>
<keyword evidence="3" id="KW-1185">Reference proteome</keyword>
<accession>A0ABY6NZ72</accession>
<gene>
    <name evidence="2" type="ORF">RHODO2019_14140</name>
</gene>
<dbReference type="RefSeq" id="WP_265382390.1">
    <property type="nucleotide sequence ID" value="NZ_CP110615.1"/>
</dbReference>
<dbReference type="NCBIfam" id="TIGR03083">
    <property type="entry name" value="maleylpyruvate isomerase family mycothiol-dependent enzyme"/>
    <property type="match status" value="1"/>
</dbReference>
<dbReference type="SUPFAM" id="SSF109854">
    <property type="entry name" value="DinB/YfiT-like putative metalloenzymes"/>
    <property type="match status" value="1"/>
</dbReference>